<name>A0A9W7XGH4_9FUNG</name>
<feature type="region of interest" description="Disordered" evidence="1">
    <location>
        <begin position="177"/>
        <end position="219"/>
    </location>
</feature>
<reference evidence="2" key="1">
    <citation type="submission" date="2022-07" db="EMBL/GenBank/DDBJ databases">
        <title>Phylogenomic reconstructions and comparative analyses of Kickxellomycotina fungi.</title>
        <authorList>
            <person name="Reynolds N.K."/>
            <person name="Stajich J.E."/>
            <person name="Barry K."/>
            <person name="Grigoriev I.V."/>
            <person name="Crous P."/>
            <person name="Smith M.E."/>
        </authorList>
    </citation>
    <scope>NUCLEOTIDE SEQUENCE</scope>
    <source>
        <strain evidence="2">NBRC 105413</strain>
    </source>
</reference>
<accession>A0A9W7XGH4</accession>
<comment type="caution">
    <text evidence="2">The sequence shown here is derived from an EMBL/GenBank/DDBJ whole genome shotgun (WGS) entry which is preliminary data.</text>
</comment>
<proteinExistence type="predicted"/>
<feature type="region of interest" description="Disordered" evidence="1">
    <location>
        <begin position="66"/>
        <end position="97"/>
    </location>
</feature>
<feature type="compositionally biased region" description="Low complexity" evidence="1">
    <location>
        <begin position="66"/>
        <end position="77"/>
    </location>
</feature>
<dbReference type="Proteomes" id="UP001145021">
    <property type="component" value="Unassembled WGS sequence"/>
</dbReference>
<keyword evidence="3" id="KW-1185">Reference proteome</keyword>
<dbReference type="AlphaFoldDB" id="A0A9W7XGH4"/>
<feature type="compositionally biased region" description="Basic residues" evidence="1">
    <location>
        <begin position="194"/>
        <end position="203"/>
    </location>
</feature>
<evidence type="ECO:0000313" key="2">
    <source>
        <dbReference type="EMBL" id="KAJ1644043.1"/>
    </source>
</evidence>
<evidence type="ECO:0000313" key="3">
    <source>
        <dbReference type="Proteomes" id="UP001145021"/>
    </source>
</evidence>
<feature type="region of interest" description="Disordered" evidence="1">
    <location>
        <begin position="235"/>
        <end position="272"/>
    </location>
</feature>
<feature type="compositionally biased region" description="Gly residues" evidence="1">
    <location>
        <begin position="262"/>
        <end position="272"/>
    </location>
</feature>
<protein>
    <submittedName>
        <fullName evidence="2">Uncharacterized protein</fullName>
    </submittedName>
</protein>
<evidence type="ECO:0000256" key="1">
    <source>
        <dbReference type="SAM" id="MobiDB-lite"/>
    </source>
</evidence>
<feature type="region of interest" description="Disordered" evidence="1">
    <location>
        <begin position="1"/>
        <end position="52"/>
    </location>
</feature>
<dbReference type="EMBL" id="JANBOH010000197">
    <property type="protein sequence ID" value="KAJ1644043.1"/>
    <property type="molecule type" value="Genomic_DNA"/>
</dbReference>
<feature type="compositionally biased region" description="Basic residues" evidence="1">
    <location>
        <begin position="243"/>
        <end position="261"/>
    </location>
</feature>
<organism evidence="2 3">
    <name type="scientific">Coemansia asiatica</name>
    <dbReference type="NCBI Taxonomy" id="1052880"/>
    <lineage>
        <taxon>Eukaryota</taxon>
        <taxon>Fungi</taxon>
        <taxon>Fungi incertae sedis</taxon>
        <taxon>Zoopagomycota</taxon>
        <taxon>Kickxellomycotina</taxon>
        <taxon>Kickxellomycetes</taxon>
        <taxon>Kickxellales</taxon>
        <taxon>Kickxellaceae</taxon>
        <taxon>Coemansia</taxon>
    </lineage>
</organism>
<dbReference type="Pfam" id="PF09428">
    <property type="entry name" value="DUF2011"/>
    <property type="match status" value="1"/>
</dbReference>
<sequence length="272" mass="29567">MDKLAGKKVSRGDLFEQDNGSSRPSKRAKAGNEHLDGMLDQEDEQDFAAFERMMEARIKEQIGESISINAASSSSSESDADDQLSKNSNKKDGKDSAAPVFRLFAGVGPVKVETELVEPAYIQPQRPESSMVESDSEEHWRNLAAAAIDSQAVIEMSKIPLPAMAFSHRVIHIKADGTTGNDSAQVKEAAADKQKRRKKRKARRPEPYRKTPSPYNGGVIKAKMLEDLIREQEKAANALRARAASRGRGRGASRGIGRGRGRGGSFSGSGRS</sequence>
<dbReference type="InterPro" id="IPR018555">
    <property type="entry name" value="C630.06c-like"/>
</dbReference>
<feature type="compositionally biased region" description="Basic and acidic residues" evidence="1">
    <location>
        <begin position="1"/>
        <end position="14"/>
    </location>
</feature>
<gene>
    <name evidence="2" type="ORF">LPJ64_004241</name>
</gene>